<name>A0ABT1NE28_9FIRM</name>
<comment type="caution">
    <text evidence="3">The sequence shown here is derived from an EMBL/GenBank/DDBJ whole genome shotgun (WGS) entry which is preliminary data.</text>
</comment>
<keyword evidence="4" id="KW-1185">Reference proteome</keyword>
<dbReference type="Gene3D" id="2.10.260.10">
    <property type="match status" value="1"/>
</dbReference>
<keyword evidence="1 3" id="KW-0238">DNA-binding</keyword>
<dbReference type="Proteomes" id="UP001651880">
    <property type="component" value="Unassembled WGS sequence"/>
</dbReference>
<evidence type="ECO:0000313" key="4">
    <source>
        <dbReference type="Proteomes" id="UP001651880"/>
    </source>
</evidence>
<evidence type="ECO:0000313" key="3">
    <source>
        <dbReference type="EMBL" id="MCQ1529498.1"/>
    </source>
</evidence>
<dbReference type="PANTHER" id="PTHR40516:SF1">
    <property type="entry name" value="ANTITOXIN CHPS-RELATED"/>
    <property type="match status" value="1"/>
</dbReference>
<dbReference type="InterPro" id="IPR007159">
    <property type="entry name" value="SpoVT-AbrB_dom"/>
</dbReference>
<gene>
    <name evidence="3" type="ORF">LJD61_08020</name>
</gene>
<dbReference type="Pfam" id="PF04014">
    <property type="entry name" value="MazE_antitoxin"/>
    <property type="match status" value="1"/>
</dbReference>
<dbReference type="InterPro" id="IPR039052">
    <property type="entry name" value="Antitox_PemI-like"/>
</dbReference>
<accession>A0ABT1NE28</accession>
<dbReference type="SMART" id="SM00966">
    <property type="entry name" value="SpoVT_AbrB"/>
    <property type="match status" value="1"/>
</dbReference>
<dbReference type="RefSeq" id="WP_255227014.1">
    <property type="nucleotide sequence ID" value="NZ_JAJEKE010000005.1"/>
</dbReference>
<sequence length="85" mass="9756">MNTNLSKWGNSAAIRIPKAILDELKIDSNNFENISFDIDVEEGKLILKKKQEKTKFELLAEKSKGEKINPKEDINWGKPIGKEVW</sequence>
<dbReference type="InterPro" id="IPR037914">
    <property type="entry name" value="SpoVT-AbrB_sf"/>
</dbReference>
<proteinExistence type="predicted"/>
<evidence type="ECO:0000259" key="2">
    <source>
        <dbReference type="PROSITE" id="PS51740"/>
    </source>
</evidence>
<dbReference type="PANTHER" id="PTHR40516">
    <property type="entry name" value="ANTITOXIN CHPS-RELATED"/>
    <property type="match status" value="1"/>
</dbReference>
<reference evidence="3 4" key="1">
    <citation type="submission" date="2021-10" db="EMBL/GenBank/DDBJ databases">
        <title>Lutispora strain m25 sp. nov., a thermophilic, non-spore-forming bacterium isolated from a lab-scale methanogenic bioreactor digesting anaerobic sludge.</title>
        <authorList>
            <person name="El Houari A."/>
            <person name="Mcdonald J."/>
        </authorList>
    </citation>
    <scope>NUCLEOTIDE SEQUENCE [LARGE SCALE GENOMIC DNA]</scope>
    <source>
        <strain evidence="4">m25</strain>
    </source>
</reference>
<evidence type="ECO:0000256" key="1">
    <source>
        <dbReference type="PROSITE-ProRule" id="PRU01076"/>
    </source>
</evidence>
<dbReference type="GO" id="GO:0003677">
    <property type="term" value="F:DNA binding"/>
    <property type="evidence" value="ECO:0007669"/>
    <property type="project" value="UniProtKB-KW"/>
</dbReference>
<dbReference type="SUPFAM" id="SSF89447">
    <property type="entry name" value="AbrB/MazE/MraZ-like"/>
    <property type="match status" value="1"/>
</dbReference>
<feature type="domain" description="SpoVT-AbrB" evidence="2">
    <location>
        <begin position="3"/>
        <end position="52"/>
    </location>
</feature>
<organism evidence="3 4">
    <name type="scientific">Lutispora saccharofermentans</name>
    <dbReference type="NCBI Taxonomy" id="3024236"/>
    <lineage>
        <taxon>Bacteria</taxon>
        <taxon>Bacillati</taxon>
        <taxon>Bacillota</taxon>
        <taxon>Clostridia</taxon>
        <taxon>Lutisporales</taxon>
        <taxon>Lutisporaceae</taxon>
        <taxon>Lutispora</taxon>
    </lineage>
</organism>
<dbReference type="PROSITE" id="PS51740">
    <property type="entry name" value="SPOVT_ABRB"/>
    <property type="match status" value="1"/>
</dbReference>
<protein>
    <submittedName>
        <fullName evidence="3">AbrB/MazE/SpoVT family DNA-binding domain-containing protein</fullName>
    </submittedName>
</protein>
<dbReference type="EMBL" id="JAJEKE010000005">
    <property type="protein sequence ID" value="MCQ1529498.1"/>
    <property type="molecule type" value="Genomic_DNA"/>
</dbReference>